<name>A0ABS8Z2I6_9RHOB</name>
<dbReference type="Pfam" id="PF00005">
    <property type="entry name" value="ABC_tran"/>
    <property type="match status" value="1"/>
</dbReference>
<protein>
    <submittedName>
        <fullName evidence="6">ABC transporter ATP-binding protein</fullName>
    </submittedName>
</protein>
<proteinExistence type="inferred from homology"/>
<dbReference type="PROSITE" id="PS50893">
    <property type="entry name" value="ABC_TRANSPORTER_2"/>
    <property type="match status" value="1"/>
</dbReference>
<dbReference type="PANTHER" id="PTHR46743">
    <property type="entry name" value="TEICHOIC ACIDS EXPORT ATP-BINDING PROTEIN TAGH"/>
    <property type="match status" value="1"/>
</dbReference>
<reference evidence="6 7" key="1">
    <citation type="submission" date="2021-12" db="EMBL/GenBank/DDBJ databases">
        <title>Sinirhodobacter sp. WL0062 is a bacterium isolated from seawater.</title>
        <authorList>
            <person name="Wang L."/>
            <person name="He W."/>
            <person name="Zhang D.-F."/>
        </authorList>
    </citation>
    <scope>NUCLEOTIDE SEQUENCE [LARGE SCALE GENOMIC DNA]</scope>
    <source>
        <strain evidence="6 7">WL0062</strain>
    </source>
</reference>
<comment type="similarity">
    <text evidence="1">Belongs to the ABC transporter superfamily.</text>
</comment>
<dbReference type="EMBL" id="JAJUOS010000008">
    <property type="protein sequence ID" value="MCE5974150.1"/>
    <property type="molecule type" value="Genomic_DNA"/>
</dbReference>
<dbReference type="SUPFAM" id="SSF52540">
    <property type="entry name" value="P-loop containing nucleoside triphosphate hydrolases"/>
    <property type="match status" value="1"/>
</dbReference>
<dbReference type="Proteomes" id="UP001521181">
    <property type="component" value="Unassembled WGS sequence"/>
</dbReference>
<evidence type="ECO:0000256" key="2">
    <source>
        <dbReference type="ARBA" id="ARBA00022448"/>
    </source>
</evidence>
<gene>
    <name evidence="6" type="ORF">LZA78_11705</name>
</gene>
<evidence type="ECO:0000256" key="1">
    <source>
        <dbReference type="ARBA" id="ARBA00005417"/>
    </source>
</evidence>
<dbReference type="PANTHER" id="PTHR46743:SF2">
    <property type="entry name" value="TEICHOIC ACIDS EXPORT ATP-BINDING PROTEIN TAGH"/>
    <property type="match status" value="1"/>
</dbReference>
<evidence type="ECO:0000256" key="3">
    <source>
        <dbReference type="ARBA" id="ARBA00022741"/>
    </source>
</evidence>
<sequence length="223" mass="24395">MIELRGLSKSFRTRSGRKIVALDISAIFPPRRAVAILGRNGAGKSTLLRMISGALDPDAGRVLRRGSVSWPVGFAGSFHPDLTGVQNVRFIARVYGVDTDELVDFVADFAELGAHFHQPVREYSSGMRSRLAFGASMGIRFDTYLVDEVTAVGDAAFKAKSEALFEARLQDSAAIVVSHAMGQVRRLCDHGCVLEDGRLHFHEDVEAAIAHHQRLMNTAETED</sequence>
<keyword evidence="4 6" id="KW-0067">ATP-binding</keyword>
<feature type="domain" description="ABC transporter" evidence="5">
    <location>
        <begin position="2"/>
        <end position="221"/>
    </location>
</feature>
<evidence type="ECO:0000313" key="7">
    <source>
        <dbReference type="Proteomes" id="UP001521181"/>
    </source>
</evidence>
<keyword evidence="7" id="KW-1185">Reference proteome</keyword>
<comment type="caution">
    <text evidence="6">The sequence shown here is derived from an EMBL/GenBank/DDBJ whole genome shotgun (WGS) entry which is preliminary data.</text>
</comment>
<dbReference type="InterPro" id="IPR015860">
    <property type="entry name" value="ABC_transpr_TagH-like"/>
</dbReference>
<dbReference type="InterPro" id="IPR050683">
    <property type="entry name" value="Bact_Polysacc_Export_ATP-bd"/>
</dbReference>
<keyword evidence="2" id="KW-0813">Transport</keyword>
<keyword evidence="3" id="KW-0547">Nucleotide-binding</keyword>
<accession>A0ABS8Z2I6</accession>
<organism evidence="6 7">
    <name type="scientific">Rhodobacter flavimaris</name>
    <dbReference type="NCBI Taxonomy" id="2907145"/>
    <lineage>
        <taxon>Bacteria</taxon>
        <taxon>Pseudomonadati</taxon>
        <taxon>Pseudomonadota</taxon>
        <taxon>Alphaproteobacteria</taxon>
        <taxon>Rhodobacterales</taxon>
        <taxon>Rhodobacter group</taxon>
        <taxon>Rhodobacter</taxon>
    </lineage>
</organism>
<dbReference type="GO" id="GO:0005524">
    <property type="term" value="F:ATP binding"/>
    <property type="evidence" value="ECO:0007669"/>
    <property type="project" value="UniProtKB-KW"/>
</dbReference>
<dbReference type="InterPro" id="IPR003439">
    <property type="entry name" value="ABC_transporter-like_ATP-bd"/>
</dbReference>
<dbReference type="SMART" id="SM00382">
    <property type="entry name" value="AAA"/>
    <property type="match status" value="1"/>
</dbReference>
<evidence type="ECO:0000259" key="5">
    <source>
        <dbReference type="PROSITE" id="PS50893"/>
    </source>
</evidence>
<dbReference type="InterPro" id="IPR003593">
    <property type="entry name" value="AAA+_ATPase"/>
</dbReference>
<dbReference type="CDD" id="cd03220">
    <property type="entry name" value="ABC_KpsT_Wzt"/>
    <property type="match status" value="1"/>
</dbReference>
<dbReference type="PROSITE" id="PS00211">
    <property type="entry name" value="ABC_TRANSPORTER_1"/>
    <property type="match status" value="1"/>
</dbReference>
<dbReference type="Gene3D" id="3.40.50.300">
    <property type="entry name" value="P-loop containing nucleotide triphosphate hydrolases"/>
    <property type="match status" value="1"/>
</dbReference>
<dbReference type="InterPro" id="IPR017871">
    <property type="entry name" value="ABC_transporter-like_CS"/>
</dbReference>
<dbReference type="InterPro" id="IPR027417">
    <property type="entry name" value="P-loop_NTPase"/>
</dbReference>
<dbReference type="RefSeq" id="WP_233677119.1">
    <property type="nucleotide sequence ID" value="NZ_JAJUOS010000008.1"/>
</dbReference>
<evidence type="ECO:0000313" key="6">
    <source>
        <dbReference type="EMBL" id="MCE5974150.1"/>
    </source>
</evidence>
<evidence type="ECO:0000256" key="4">
    <source>
        <dbReference type="ARBA" id="ARBA00022840"/>
    </source>
</evidence>